<reference evidence="1 2" key="1">
    <citation type="journal article" date="2003" name="Int. J. Syst. Evol. Microbiol.">
        <title>Virgibacillus carmonensis sp. nov., Virgibacillus necropolis sp. nov. and Virgibacillus picturae sp. nov., three novel species isolated from deteriorated mural paintings, transfer of the species of the genus salibacillus to Virgibacillus, as Virgibacillus marismortui comb. nov. and Virgibacillus salexigens comb. nov., and emended description of the genus Virgibacillus.</title>
        <authorList>
            <person name="Heyrman J."/>
            <person name="Logan N.A."/>
            <person name="Busse H.J."/>
            <person name="Balcaen A."/>
            <person name="Lebbe L."/>
            <person name="Rodriguez-Diaz M."/>
            <person name="Swings J."/>
            <person name="De Vos P."/>
        </authorList>
    </citation>
    <scope>NUCLEOTIDE SEQUENCE [LARGE SCALE GENOMIC DNA]</scope>
    <source>
        <strain evidence="1 2">LMG 19488</strain>
    </source>
</reference>
<dbReference type="OrthoDB" id="2705018at2"/>
<dbReference type="Proteomes" id="UP000204391">
    <property type="component" value="Chromosome"/>
</dbReference>
<evidence type="ECO:0000313" key="1">
    <source>
        <dbReference type="EMBL" id="ASN05924.1"/>
    </source>
</evidence>
<dbReference type="AlphaFoldDB" id="A0A221ME65"/>
<proteinExistence type="predicted"/>
<protein>
    <submittedName>
        <fullName evidence="1">Uncharacterized protein</fullName>
    </submittedName>
</protein>
<accession>A0A221ME65</accession>
<dbReference type="KEGG" id="vne:CFK40_13320"/>
<organism evidence="1 2">
    <name type="scientific">Virgibacillus necropolis</name>
    <dbReference type="NCBI Taxonomy" id="163877"/>
    <lineage>
        <taxon>Bacteria</taxon>
        <taxon>Bacillati</taxon>
        <taxon>Bacillota</taxon>
        <taxon>Bacilli</taxon>
        <taxon>Bacillales</taxon>
        <taxon>Bacillaceae</taxon>
        <taxon>Virgibacillus</taxon>
    </lineage>
</organism>
<keyword evidence="2" id="KW-1185">Reference proteome</keyword>
<gene>
    <name evidence="1" type="ORF">CFK40_13320</name>
</gene>
<sequence length="73" mass="8815">MLELKDFVYELHRYADQTHILKDKYEKLSEAEKAMVVKHAPINQPTPEEHYELVYRWLEKVQSEVGVVEKEER</sequence>
<evidence type="ECO:0000313" key="2">
    <source>
        <dbReference type="Proteomes" id="UP000204391"/>
    </source>
</evidence>
<name>A0A221ME65_9BACI</name>
<dbReference type="EMBL" id="CP022437">
    <property type="protein sequence ID" value="ASN05924.1"/>
    <property type="molecule type" value="Genomic_DNA"/>
</dbReference>
<dbReference type="RefSeq" id="WP_089532771.1">
    <property type="nucleotide sequence ID" value="NZ_CP022437.1"/>
</dbReference>